<dbReference type="EMBL" id="GBHO01015006">
    <property type="protein sequence ID" value="JAG28598.1"/>
    <property type="molecule type" value="Transcribed_RNA"/>
</dbReference>
<dbReference type="AlphaFoldDB" id="A0A0A9YBY9"/>
<feature type="non-terminal residue" evidence="2">
    <location>
        <position position="110"/>
    </location>
</feature>
<accession>A0A0A9YBY9</accession>
<name>A0A0A9YBY9_LYGHE</name>
<keyword evidence="1" id="KW-0472">Membrane</keyword>
<gene>
    <name evidence="2" type="primary">petG</name>
    <name evidence="2" type="ORF">CM83_99725</name>
</gene>
<feature type="transmembrane region" description="Helical" evidence="1">
    <location>
        <begin position="24"/>
        <end position="43"/>
    </location>
</feature>
<evidence type="ECO:0000313" key="2">
    <source>
        <dbReference type="EMBL" id="JAG28598.1"/>
    </source>
</evidence>
<proteinExistence type="predicted"/>
<reference evidence="2" key="2">
    <citation type="submission" date="2014-07" db="EMBL/GenBank/DDBJ databases">
        <authorList>
            <person name="Hull J."/>
        </authorList>
    </citation>
    <scope>NUCLEOTIDE SEQUENCE</scope>
</reference>
<dbReference type="SUPFAM" id="SSF52540">
    <property type="entry name" value="P-loop containing nucleoside triphosphate hydrolases"/>
    <property type="match status" value="1"/>
</dbReference>
<reference evidence="2" key="1">
    <citation type="journal article" date="2014" name="PLoS ONE">
        <title>Transcriptome-Based Identification of ABC Transporters in the Western Tarnished Plant Bug Lygus hesperus.</title>
        <authorList>
            <person name="Hull J.J."/>
            <person name="Chaney K."/>
            <person name="Geib S.M."/>
            <person name="Fabrick J.A."/>
            <person name="Brent C.S."/>
            <person name="Walsh D."/>
            <person name="Lavine L.C."/>
        </authorList>
    </citation>
    <scope>NUCLEOTIDE SEQUENCE</scope>
</reference>
<keyword evidence="1" id="KW-1133">Transmembrane helix</keyword>
<protein>
    <submittedName>
        <fullName evidence="2">Cytochrome b6-f complex subunit 5</fullName>
    </submittedName>
</protein>
<dbReference type="Gene3D" id="3.40.50.300">
    <property type="entry name" value="P-loop containing nucleotide triphosphate hydrolases"/>
    <property type="match status" value="1"/>
</dbReference>
<evidence type="ECO:0000256" key="1">
    <source>
        <dbReference type="SAM" id="Phobius"/>
    </source>
</evidence>
<sequence>MNETLSDTTAAVSSIPRSLENHTYIISVVVGTILLTIAALFVLRYNQSRRNKDTVVFVGAMGSGKTSLLYYLKLQRFVPTVTSLACIQIPLHPITNANTETSKRELQFID</sequence>
<keyword evidence="1" id="KW-0812">Transmembrane</keyword>
<dbReference type="InterPro" id="IPR027417">
    <property type="entry name" value="P-loop_NTPase"/>
</dbReference>
<organism evidence="2">
    <name type="scientific">Lygus hesperus</name>
    <name type="common">Western plant bug</name>
    <dbReference type="NCBI Taxonomy" id="30085"/>
    <lineage>
        <taxon>Eukaryota</taxon>
        <taxon>Metazoa</taxon>
        <taxon>Ecdysozoa</taxon>
        <taxon>Arthropoda</taxon>
        <taxon>Hexapoda</taxon>
        <taxon>Insecta</taxon>
        <taxon>Pterygota</taxon>
        <taxon>Neoptera</taxon>
        <taxon>Paraneoptera</taxon>
        <taxon>Hemiptera</taxon>
        <taxon>Heteroptera</taxon>
        <taxon>Panheteroptera</taxon>
        <taxon>Cimicomorpha</taxon>
        <taxon>Miridae</taxon>
        <taxon>Mirini</taxon>
        <taxon>Lygus</taxon>
    </lineage>
</organism>